<evidence type="ECO:0000313" key="1">
    <source>
        <dbReference type="EMBL" id="KAJ0047664.1"/>
    </source>
</evidence>
<keyword evidence="2" id="KW-1185">Reference proteome</keyword>
<dbReference type="EMBL" id="CM047737">
    <property type="protein sequence ID" value="KAJ0047664.1"/>
    <property type="molecule type" value="Genomic_DNA"/>
</dbReference>
<sequence length="461" mass="52636">MQSRGSSNRLSNSAFESRVAGLMLAMFASMATIYVASRLWQDAENREYLVNELDKRIGLNQSAVSVDDTLRIISCREQRKKLSALQMELAEARKEGFVSNHLPQKEDKNSKKRLLAVIGIITTFGRKKNRDAIRKAWMPTGNFPCFFAVSFFFIVIPFLFKLLRYTFITCATLEKLEVEKGIIVRFVVGRSANRGNVSDREIDDENRQNNDFIVLDGQVETPEERSRKIKSFFVHAVENWDAEFYAKVNDDVYVNIDALGAMLSLHLGEPRVYIGCMKSGKVFSEPTNQWYEPDWWKFGDGKGYATILVVYEVRKIFVVHHLPLRIALLRVILGGDIQCVHIDDFKFWFIADREALGMAGYLFFKHMHMMISVLDHGLLGLMCRMLMTGSFAAMPGHQEPYVQLCDLPCQLTCNIAGIFTEAILLSVMLNACLRLNEEYSIDTCQKSISGTSLDFLFKRIL</sequence>
<gene>
    <name evidence="1" type="ORF">Pint_15043</name>
</gene>
<organism evidence="1 2">
    <name type="scientific">Pistacia integerrima</name>
    <dbReference type="NCBI Taxonomy" id="434235"/>
    <lineage>
        <taxon>Eukaryota</taxon>
        <taxon>Viridiplantae</taxon>
        <taxon>Streptophyta</taxon>
        <taxon>Embryophyta</taxon>
        <taxon>Tracheophyta</taxon>
        <taxon>Spermatophyta</taxon>
        <taxon>Magnoliopsida</taxon>
        <taxon>eudicotyledons</taxon>
        <taxon>Gunneridae</taxon>
        <taxon>Pentapetalae</taxon>
        <taxon>rosids</taxon>
        <taxon>malvids</taxon>
        <taxon>Sapindales</taxon>
        <taxon>Anacardiaceae</taxon>
        <taxon>Pistacia</taxon>
    </lineage>
</organism>
<proteinExistence type="predicted"/>
<name>A0ACC0ZBN8_9ROSI</name>
<evidence type="ECO:0000313" key="2">
    <source>
        <dbReference type="Proteomes" id="UP001163603"/>
    </source>
</evidence>
<dbReference type="Proteomes" id="UP001163603">
    <property type="component" value="Chromosome 2"/>
</dbReference>
<protein>
    <submittedName>
        <fullName evidence="1">Uncharacterized protein</fullName>
    </submittedName>
</protein>
<reference evidence="2" key="1">
    <citation type="journal article" date="2023" name="G3 (Bethesda)">
        <title>Genome assembly and association tests identify interacting loci associated with vigor, precocity, and sex in interspecific pistachio rootstocks.</title>
        <authorList>
            <person name="Palmer W."/>
            <person name="Jacygrad E."/>
            <person name="Sagayaradj S."/>
            <person name="Cavanaugh K."/>
            <person name="Han R."/>
            <person name="Bertier L."/>
            <person name="Beede B."/>
            <person name="Kafkas S."/>
            <person name="Golino D."/>
            <person name="Preece J."/>
            <person name="Michelmore R."/>
        </authorList>
    </citation>
    <scope>NUCLEOTIDE SEQUENCE [LARGE SCALE GENOMIC DNA]</scope>
</reference>
<comment type="caution">
    <text evidence="1">The sequence shown here is derived from an EMBL/GenBank/DDBJ whole genome shotgun (WGS) entry which is preliminary data.</text>
</comment>
<accession>A0ACC0ZBN8</accession>